<dbReference type="SUPFAM" id="SSF46689">
    <property type="entry name" value="Homeodomain-like"/>
    <property type="match status" value="1"/>
</dbReference>
<proteinExistence type="predicted"/>
<dbReference type="FunFam" id="3.40.50.300:FF:000006">
    <property type="entry name" value="DNA-binding transcriptional regulator NtrC"/>
    <property type="match status" value="1"/>
</dbReference>
<dbReference type="CDD" id="cd17550">
    <property type="entry name" value="REC_NtrX-like"/>
    <property type="match status" value="1"/>
</dbReference>
<dbReference type="FunFam" id="3.40.50.2300:FF:000018">
    <property type="entry name" value="DNA-binding transcriptional regulator NtrC"/>
    <property type="match status" value="1"/>
</dbReference>
<evidence type="ECO:0000259" key="13">
    <source>
        <dbReference type="PROSITE" id="PS50110"/>
    </source>
</evidence>
<protein>
    <submittedName>
        <fullName evidence="14">Sigma-54-dependent Fis family transcriptional regulator</fullName>
    </submittedName>
</protein>
<keyword evidence="10" id="KW-0804">Transcription</keyword>
<dbReference type="PROSITE" id="PS00688">
    <property type="entry name" value="SIGMA54_INTERACT_3"/>
    <property type="match status" value="1"/>
</dbReference>
<dbReference type="GO" id="GO:0006355">
    <property type="term" value="P:regulation of DNA-templated transcription"/>
    <property type="evidence" value="ECO:0007669"/>
    <property type="project" value="InterPro"/>
</dbReference>
<keyword evidence="5" id="KW-0067">ATP-binding</keyword>
<keyword evidence="2" id="KW-0963">Cytoplasm</keyword>
<evidence type="ECO:0000256" key="1">
    <source>
        <dbReference type="ARBA" id="ARBA00004496"/>
    </source>
</evidence>
<sequence>MALEVLVVDDEADIRELVAGVLEDEGYAVRSAADSTSALDAIDDRRPSLVLLDVWLQGSKLDGLQLLEQIKGRDPTLPVLMISGHGNLDTAVAAIREGAVDFIEKPFKADRLLHLVGRATETDRLRRENANLRMQVGPDDQLDGTSVAINTVRATLKRVAPTGSRVMITGPAGVGKEIAARMIHNWSPRSAAPFIVLSAAMMTPERVEEELFGIEQNGVSRPGLLEQAHGGTLFLDEIADMPATTQAKILRVLTDQSYTRVGGQRPVKVDVRVLSATSRNLADEISEGRFREDLYYRLNVVPVRIPPLRERREDIPELVNHFLARFAAERRIQTPELSKDAMAALQAHDWPGNVRQLRNIIERTLILTPGDRVGCIEVDLLPQEIIDSQGSAGLGGASMAIMGSPLREARESFEREYLKIQIRRFSGNISRTASFIGMERSALHRKLKALGLGDKRDEE</sequence>
<evidence type="ECO:0000259" key="12">
    <source>
        <dbReference type="PROSITE" id="PS50045"/>
    </source>
</evidence>
<feature type="domain" description="Sigma-54 factor interaction" evidence="12">
    <location>
        <begin position="142"/>
        <end position="366"/>
    </location>
</feature>
<comment type="subcellular location">
    <subcellularLocation>
        <location evidence="1">Cytoplasm</location>
    </subcellularLocation>
</comment>
<comment type="caution">
    <text evidence="14">The sequence shown here is derived from an EMBL/GenBank/DDBJ whole genome shotgun (WGS) entry which is preliminary data.</text>
</comment>
<dbReference type="InterPro" id="IPR009057">
    <property type="entry name" value="Homeodomain-like_sf"/>
</dbReference>
<keyword evidence="9" id="KW-0010">Activator</keyword>
<evidence type="ECO:0000256" key="8">
    <source>
        <dbReference type="ARBA" id="ARBA00023125"/>
    </source>
</evidence>
<dbReference type="Pfam" id="PF00072">
    <property type="entry name" value="Response_reg"/>
    <property type="match status" value="1"/>
</dbReference>
<evidence type="ECO:0000313" key="15">
    <source>
        <dbReference type="Proteomes" id="UP000285023"/>
    </source>
</evidence>
<dbReference type="Pfam" id="PF25601">
    <property type="entry name" value="AAA_lid_14"/>
    <property type="match status" value="1"/>
</dbReference>
<dbReference type="SMART" id="SM00448">
    <property type="entry name" value="REC"/>
    <property type="match status" value="1"/>
</dbReference>
<dbReference type="FunFam" id="1.10.8.60:FF:000014">
    <property type="entry name" value="DNA-binding transcriptional regulator NtrC"/>
    <property type="match status" value="1"/>
</dbReference>
<evidence type="ECO:0000256" key="5">
    <source>
        <dbReference type="ARBA" id="ARBA00022840"/>
    </source>
</evidence>
<dbReference type="RefSeq" id="WP_119530690.1">
    <property type="nucleotide sequence ID" value="NZ_QXTF01000001.1"/>
</dbReference>
<keyword evidence="15" id="KW-1185">Reference proteome</keyword>
<dbReference type="PANTHER" id="PTHR32071">
    <property type="entry name" value="TRANSCRIPTIONAL REGULATORY PROTEIN"/>
    <property type="match status" value="1"/>
</dbReference>
<evidence type="ECO:0000256" key="11">
    <source>
        <dbReference type="PROSITE-ProRule" id="PRU00169"/>
    </source>
</evidence>
<dbReference type="Gene3D" id="3.40.50.300">
    <property type="entry name" value="P-loop containing nucleotide triphosphate hydrolases"/>
    <property type="match status" value="1"/>
</dbReference>
<evidence type="ECO:0000313" key="14">
    <source>
        <dbReference type="EMBL" id="RIX31618.1"/>
    </source>
</evidence>
<evidence type="ECO:0000256" key="3">
    <source>
        <dbReference type="ARBA" id="ARBA00022553"/>
    </source>
</evidence>
<keyword evidence="3 11" id="KW-0597">Phosphoprotein</keyword>
<dbReference type="FunFam" id="1.10.10.60:FF:000165">
    <property type="entry name" value="Two-component system nitrogen regulation response regulator NtrX"/>
    <property type="match status" value="1"/>
</dbReference>
<name>A0A418Q0Z4_9SPHN</name>
<dbReference type="InterPro" id="IPR003593">
    <property type="entry name" value="AAA+_ATPase"/>
</dbReference>
<reference evidence="14 15" key="1">
    <citation type="submission" date="2018-09" db="EMBL/GenBank/DDBJ databases">
        <title>Sphingomonas sp. DAC4.</title>
        <authorList>
            <person name="Seo T."/>
        </authorList>
    </citation>
    <scope>NUCLEOTIDE SEQUENCE [LARGE SCALE GENOMIC DNA]</scope>
    <source>
        <strain evidence="14 15">DAC4</strain>
    </source>
</reference>
<dbReference type="InterPro" id="IPR058031">
    <property type="entry name" value="AAA_lid_NorR"/>
</dbReference>
<keyword evidence="7" id="KW-0805">Transcription regulation</keyword>
<dbReference type="InterPro" id="IPR002197">
    <property type="entry name" value="HTH_Fis"/>
</dbReference>
<feature type="modified residue" description="4-aspartylphosphate" evidence="11">
    <location>
        <position position="53"/>
    </location>
</feature>
<dbReference type="Proteomes" id="UP000285023">
    <property type="component" value="Unassembled WGS sequence"/>
</dbReference>
<feature type="domain" description="Response regulatory" evidence="13">
    <location>
        <begin position="4"/>
        <end position="120"/>
    </location>
</feature>
<dbReference type="AlphaFoldDB" id="A0A418Q0Z4"/>
<dbReference type="SMART" id="SM00382">
    <property type="entry name" value="AAA"/>
    <property type="match status" value="1"/>
</dbReference>
<gene>
    <name evidence="14" type="ORF">D3M59_00950</name>
</gene>
<dbReference type="PANTHER" id="PTHR32071:SF17">
    <property type="entry name" value="TRANSCRIPTIONAL REGULATOR (NTRC FAMILY)"/>
    <property type="match status" value="1"/>
</dbReference>
<dbReference type="OrthoDB" id="9154941at2"/>
<evidence type="ECO:0000256" key="6">
    <source>
        <dbReference type="ARBA" id="ARBA00023012"/>
    </source>
</evidence>
<evidence type="ECO:0000256" key="9">
    <source>
        <dbReference type="ARBA" id="ARBA00023159"/>
    </source>
</evidence>
<dbReference type="InterPro" id="IPR011006">
    <property type="entry name" value="CheY-like_superfamily"/>
</dbReference>
<keyword evidence="4" id="KW-0547">Nucleotide-binding</keyword>
<organism evidence="14 15">
    <name type="scientific">Sphingomonas edaphi</name>
    <dbReference type="NCBI Taxonomy" id="2315689"/>
    <lineage>
        <taxon>Bacteria</taxon>
        <taxon>Pseudomonadati</taxon>
        <taxon>Pseudomonadota</taxon>
        <taxon>Alphaproteobacteria</taxon>
        <taxon>Sphingomonadales</taxon>
        <taxon>Sphingomonadaceae</taxon>
        <taxon>Sphingomonas</taxon>
    </lineage>
</organism>
<dbReference type="Gene3D" id="1.10.10.60">
    <property type="entry name" value="Homeodomain-like"/>
    <property type="match status" value="1"/>
</dbReference>
<evidence type="ECO:0000256" key="7">
    <source>
        <dbReference type="ARBA" id="ARBA00023015"/>
    </source>
</evidence>
<evidence type="ECO:0000256" key="4">
    <source>
        <dbReference type="ARBA" id="ARBA00022741"/>
    </source>
</evidence>
<keyword evidence="8" id="KW-0238">DNA-binding</keyword>
<dbReference type="SUPFAM" id="SSF52172">
    <property type="entry name" value="CheY-like"/>
    <property type="match status" value="1"/>
</dbReference>
<dbReference type="CDD" id="cd00009">
    <property type="entry name" value="AAA"/>
    <property type="match status" value="1"/>
</dbReference>
<dbReference type="Pfam" id="PF02954">
    <property type="entry name" value="HTH_8"/>
    <property type="match status" value="1"/>
</dbReference>
<dbReference type="InterPro" id="IPR000641">
    <property type="entry name" value="CbxX/CfxQ"/>
</dbReference>
<dbReference type="PROSITE" id="PS50045">
    <property type="entry name" value="SIGMA54_INTERACT_4"/>
    <property type="match status" value="1"/>
</dbReference>
<dbReference type="InterPro" id="IPR025944">
    <property type="entry name" value="Sigma_54_int_dom_CS"/>
</dbReference>
<dbReference type="InterPro" id="IPR027417">
    <property type="entry name" value="P-loop_NTPase"/>
</dbReference>
<evidence type="ECO:0000256" key="10">
    <source>
        <dbReference type="ARBA" id="ARBA00023163"/>
    </source>
</evidence>
<dbReference type="GO" id="GO:0005737">
    <property type="term" value="C:cytoplasm"/>
    <property type="evidence" value="ECO:0007669"/>
    <property type="project" value="UniProtKB-SubCell"/>
</dbReference>
<dbReference type="PROSITE" id="PS50110">
    <property type="entry name" value="RESPONSE_REGULATORY"/>
    <property type="match status" value="1"/>
</dbReference>
<dbReference type="GO" id="GO:0000160">
    <property type="term" value="P:phosphorelay signal transduction system"/>
    <property type="evidence" value="ECO:0007669"/>
    <property type="project" value="UniProtKB-KW"/>
</dbReference>
<dbReference type="PRINTS" id="PR00819">
    <property type="entry name" value="CBXCFQXSUPER"/>
</dbReference>
<accession>A0A418Q0Z4</accession>
<dbReference type="EMBL" id="QXTF01000001">
    <property type="protein sequence ID" value="RIX31618.1"/>
    <property type="molecule type" value="Genomic_DNA"/>
</dbReference>
<dbReference type="PROSITE" id="PS00676">
    <property type="entry name" value="SIGMA54_INTERACT_2"/>
    <property type="match status" value="1"/>
</dbReference>
<dbReference type="SUPFAM" id="SSF52540">
    <property type="entry name" value="P-loop containing nucleoside triphosphate hydrolases"/>
    <property type="match status" value="1"/>
</dbReference>
<keyword evidence="6" id="KW-0902">Two-component regulatory system</keyword>
<dbReference type="Pfam" id="PF00158">
    <property type="entry name" value="Sigma54_activat"/>
    <property type="match status" value="1"/>
</dbReference>
<dbReference type="GO" id="GO:0043565">
    <property type="term" value="F:sequence-specific DNA binding"/>
    <property type="evidence" value="ECO:0007669"/>
    <property type="project" value="InterPro"/>
</dbReference>
<dbReference type="InterPro" id="IPR001789">
    <property type="entry name" value="Sig_transdc_resp-reg_receiver"/>
</dbReference>
<dbReference type="Gene3D" id="3.40.50.2300">
    <property type="match status" value="1"/>
</dbReference>
<dbReference type="GO" id="GO:0005524">
    <property type="term" value="F:ATP binding"/>
    <property type="evidence" value="ECO:0007669"/>
    <property type="project" value="UniProtKB-KW"/>
</dbReference>
<evidence type="ECO:0000256" key="2">
    <source>
        <dbReference type="ARBA" id="ARBA00022490"/>
    </source>
</evidence>
<dbReference type="Gene3D" id="1.10.8.60">
    <property type="match status" value="1"/>
</dbReference>
<dbReference type="InterPro" id="IPR025943">
    <property type="entry name" value="Sigma_54_int_dom_ATP-bd_2"/>
</dbReference>
<dbReference type="InterPro" id="IPR002078">
    <property type="entry name" value="Sigma_54_int"/>
</dbReference>